<feature type="transmembrane region" description="Helical" evidence="7">
    <location>
        <begin position="42"/>
        <end position="64"/>
    </location>
</feature>
<gene>
    <name evidence="8" type="ORF">IAB71_05640</name>
</gene>
<keyword evidence="4 7" id="KW-1133">Transmembrane helix</keyword>
<feature type="transmembrane region" description="Helical" evidence="7">
    <location>
        <begin position="226"/>
        <end position="244"/>
    </location>
</feature>
<dbReference type="Pfam" id="PF00209">
    <property type="entry name" value="SNF"/>
    <property type="match status" value="2"/>
</dbReference>
<keyword evidence="6" id="KW-0769">Symport</keyword>
<dbReference type="PROSITE" id="PS50267">
    <property type="entry name" value="NA_NEUROTRAN_SYMP_3"/>
    <property type="match status" value="1"/>
</dbReference>
<feature type="transmembrane region" description="Helical" evidence="7">
    <location>
        <begin position="310"/>
        <end position="334"/>
    </location>
</feature>
<dbReference type="NCBIfam" id="NF037979">
    <property type="entry name" value="Na_transp"/>
    <property type="match status" value="1"/>
</dbReference>
<sequence length="454" mass="49863">MEREKFASRLGFVLISAGCAIGIGNVWRFPYITGQNGGGFFVLFYIFFLIVLGIPILTMEFAVGRASRRSAVKACQQLEKPGQKWHLHGIIAVAGNYLLMMFYTVVTGWMLHYFYLTVSGHFEGTTAEDVQQIFQSMNASPETLIFWMVIVVAVGFLICSAGLKNGVERITKWMMLALLAIIVVLAVRSISLPGAGEGLKFYLMPDAERLQEVGVGNALVAAMNQSFFTLSLGIGAMAIFGSYLEKKRALLGEAVTVASLDTFVAICSGLIIFPACFAYGVNPDSGPSLIFITLPNIFNAMPGGRVWGSLFFVFMAFAAFSTIIAVFENILAFWADLFGWSRKKAALVNGILLVLLSLPCVLGFNVLSGFEPLKAGNTIMDLEDFLVSNILLPLGSLFYVVFCTCRYGWGWKKFRAEANTGKGLKVPEGLRRYCAWVLPCIVLVIFIYGLVTYM</sequence>
<evidence type="ECO:0000256" key="5">
    <source>
        <dbReference type="ARBA" id="ARBA00023136"/>
    </source>
</evidence>
<keyword evidence="3 6" id="KW-0812">Transmembrane</keyword>
<evidence type="ECO:0000256" key="2">
    <source>
        <dbReference type="ARBA" id="ARBA00022448"/>
    </source>
</evidence>
<evidence type="ECO:0000313" key="8">
    <source>
        <dbReference type="EMBL" id="HIV25260.1"/>
    </source>
</evidence>
<dbReference type="Proteomes" id="UP000824169">
    <property type="component" value="Unassembled WGS sequence"/>
</dbReference>
<dbReference type="InterPro" id="IPR037272">
    <property type="entry name" value="SNS_sf"/>
</dbReference>
<feature type="transmembrane region" description="Helical" evidence="7">
    <location>
        <begin position="85"/>
        <end position="106"/>
    </location>
</feature>
<feature type="transmembrane region" description="Helical" evidence="7">
    <location>
        <begin position="144"/>
        <end position="163"/>
    </location>
</feature>
<dbReference type="InterPro" id="IPR047218">
    <property type="entry name" value="YocR/YhdH-like"/>
</dbReference>
<feature type="transmembrane region" description="Helical" evidence="7">
    <location>
        <begin position="175"/>
        <end position="195"/>
    </location>
</feature>
<dbReference type="PROSITE" id="PS00610">
    <property type="entry name" value="NA_NEUROTRAN_SYMP_1"/>
    <property type="match status" value="1"/>
</dbReference>
<feature type="transmembrane region" description="Helical" evidence="7">
    <location>
        <begin position="346"/>
        <end position="370"/>
    </location>
</feature>
<comment type="similarity">
    <text evidence="6">Belongs to the sodium:neurotransmitter symporter (SNF) (TC 2.A.22) family.</text>
</comment>
<keyword evidence="2 6" id="KW-0813">Transport</keyword>
<comment type="subcellular location">
    <subcellularLocation>
        <location evidence="1">Membrane</location>
        <topology evidence="1">Multi-pass membrane protein</topology>
    </subcellularLocation>
</comment>
<name>A0A9D1P2E5_9FIRM</name>
<evidence type="ECO:0000256" key="6">
    <source>
        <dbReference type="RuleBase" id="RU003732"/>
    </source>
</evidence>
<dbReference type="PANTHER" id="PTHR42948">
    <property type="entry name" value="TRANSPORTER"/>
    <property type="match status" value="1"/>
</dbReference>
<comment type="caution">
    <text evidence="8">The sequence shown here is derived from an EMBL/GenBank/DDBJ whole genome shotgun (WGS) entry which is preliminary data.</text>
</comment>
<dbReference type="EMBL" id="DVOO01000015">
    <property type="protein sequence ID" value="HIV25260.1"/>
    <property type="molecule type" value="Genomic_DNA"/>
</dbReference>
<dbReference type="SUPFAM" id="SSF161070">
    <property type="entry name" value="SNF-like"/>
    <property type="match status" value="1"/>
</dbReference>
<dbReference type="AlphaFoldDB" id="A0A9D1P2E5"/>
<reference evidence="8" key="1">
    <citation type="submission" date="2020-10" db="EMBL/GenBank/DDBJ databases">
        <authorList>
            <person name="Gilroy R."/>
        </authorList>
    </citation>
    <scope>NUCLEOTIDE SEQUENCE</scope>
    <source>
        <strain evidence="8">CHK188-20938</strain>
    </source>
</reference>
<proteinExistence type="inferred from homology"/>
<dbReference type="CDD" id="cd10336">
    <property type="entry name" value="SLC6sbd_Tyt1-Like"/>
    <property type="match status" value="1"/>
</dbReference>
<protein>
    <recommendedName>
        <fullName evidence="6">Transporter</fullName>
    </recommendedName>
</protein>
<dbReference type="GO" id="GO:0015293">
    <property type="term" value="F:symporter activity"/>
    <property type="evidence" value="ECO:0007669"/>
    <property type="project" value="UniProtKB-KW"/>
</dbReference>
<feature type="transmembrane region" description="Helical" evidence="7">
    <location>
        <begin position="430"/>
        <end position="451"/>
    </location>
</feature>
<dbReference type="InterPro" id="IPR000175">
    <property type="entry name" value="Na/ntran_symport"/>
</dbReference>
<organism evidence="8 9">
    <name type="scientific">Candidatus Scatomonas pullistercoris</name>
    <dbReference type="NCBI Taxonomy" id="2840920"/>
    <lineage>
        <taxon>Bacteria</taxon>
        <taxon>Bacillati</taxon>
        <taxon>Bacillota</taxon>
        <taxon>Clostridia</taxon>
        <taxon>Lachnospirales</taxon>
        <taxon>Lachnospiraceae</taxon>
        <taxon>Lachnospiraceae incertae sedis</taxon>
        <taxon>Candidatus Scatomonas</taxon>
    </lineage>
</organism>
<dbReference type="GO" id="GO:0016020">
    <property type="term" value="C:membrane"/>
    <property type="evidence" value="ECO:0007669"/>
    <property type="project" value="UniProtKB-SubCell"/>
</dbReference>
<dbReference type="PRINTS" id="PR00176">
    <property type="entry name" value="NANEUSMPORT"/>
</dbReference>
<evidence type="ECO:0000256" key="3">
    <source>
        <dbReference type="ARBA" id="ARBA00022692"/>
    </source>
</evidence>
<keyword evidence="5 7" id="KW-0472">Membrane</keyword>
<dbReference type="PANTHER" id="PTHR42948:SF1">
    <property type="entry name" value="TRANSPORTER"/>
    <property type="match status" value="1"/>
</dbReference>
<evidence type="ECO:0000256" key="4">
    <source>
        <dbReference type="ARBA" id="ARBA00022989"/>
    </source>
</evidence>
<feature type="transmembrane region" description="Helical" evidence="7">
    <location>
        <begin position="256"/>
        <end position="281"/>
    </location>
</feature>
<evidence type="ECO:0000313" key="9">
    <source>
        <dbReference type="Proteomes" id="UP000824169"/>
    </source>
</evidence>
<evidence type="ECO:0000256" key="1">
    <source>
        <dbReference type="ARBA" id="ARBA00004141"/>
    </source>
</evidence>
<evidence type="ECO:0000256" key="7">
    <source>
        <dbReference type="SAM" id="Phobius"/>
    </source>
</evidence>
<reference evidence="8" key="2">
    <citation type="journal article" date="2021" name="PeerJ">
        <title>Extensive microbial diversity within the chicken gut microbiome revealed by metagenomics and culture.</title>
        <authorList>
            <person name="Gilroy R."/>
            <person name="Ravi A."/>
            <person name="Getino M."/>
            <person name="Pursley I."/>
            <person name="Horton D.L."/>
            <person name="Alikhan N.F."/>
            <person name="Baker D."/>
            <person name="Gharbi K."/>
            <person name="Hall N."/>
            <person name="Watson M."/>
            <person name="Adriaenssens E.M."/>
            <person name="Foster-Nyarko E."/>
            <person name="Jarju S."/>
            <person name="Secka A."/>
            <person name="Antonio M."/>
            <person name="Oren A."/>
            <person name="Chaudhuri R.R."/>
            <person name="La Ragione R."/>
            <person name="Hildebrand F."/>
            <person name="Pallen M.J."/>
        </authorList>
    </citation>
    <scope>NUCLEOTIDE SEQUENCE</scope>
    <source>
        <strain evidence="8">CHK188-20938</strain>
    </source>
</reference>
<feature type="transmembrane region" description="Helical" evidence="7">
    <location>
        <begin position="12"/>
        <end position="30"/>
    </location>
</feature>
<accession>A0A9D1P2E5</accession>
<feature type="transmembrane region" description="Helical" evidence="7">
    <location>
        <begin position="390"/>
        <end position="409"/>
    </location>
</feature>